<feature type="compositionally biased region" description="Polar residues" evidence="2">
    <location>
        <begin position="295"/>
        <end position="308"/>
    </location>
</feature>
<feature type="domain" description="PUM-HD" evidence="3">
    <location>
        <begin position="467"/>
        <end position="831"/>
    </location>
</feature>
<dbReference type="Gene3D" id="1.25.10.10">
    <property type="entry name" value="Leucine-rich Repeat Variant"/>
    <property type="match status" value="1"/>
</dbReference>
<feature type="compositionally biased region" description="Polar residues" evidence="2">
    <location>
        <begin position="442"/>
        <end position="463"/>
    </location>
</feature>
<feature type="compositionally biased region" description="Gly residues" evidence="2">
    <location>
        <begin position="15"/>
        <end position="24"/>
    </location>
</feature>
<dbReference type="GO" id="GO:0003729">
    <property type="term" value="F:mRNA binding"/>
    <property type="evidence" value="ECO:0007669"/>
    <property type="project" value="TreeGrafter"/>
</dbReference>
<dbReference type="PROSITE" id="PS50303">
    <property type="entry name" value="PUM_HD"/>
    <property type="match status" value="1"/>
</dbReference>
<dbReference type="InterPro" id="IPR011989">
    <property type="entry name" value="ARM-like"/>
</dbReference>
<feature type="region of interest" description="Disordered" evidence="2">
    <location>
        <begin position="1425"/>
        <end position="1457"/>
    </location>
</feature>
<feature type="compositionally biased region" description="Pro residues" evidence="2">
    <location>
        <begin position="201"/>
        <end position="214"/>
    </location>
</feature>
<dbReference type="GO" id="GO:0010608">
    <property type="term" value="P:post-transcriptional regulation of gene expression"/>
    <property type="evidence" value="ECO:0007669"/>
    <property type="project" value="TreeGrafter"/>
</dbReference>
<dbReference type="Pfam" id="PF00806">
    <property type="entry name" value="PUF"/>
    <property type="match status" value="1"/>
</dbReference>
<protein>
    <recommendedName>
        <fullName evidence="3">PUM-HD domain-containing protein</fullName>
    </recommendedName>
</protein>
<feature type="compositionally biased region" description="Polar residues" evidence="2">
    <location>
        <begin position="1387"/>
        <end position="1397"/>
    </location>
</feature>
<proteinExistence type="predicted"/>
<gene>
    <name evidence="4" type="ORF">Cvel_10669</name>
</gene>
<dbReference type="InterPro" id="IPR016024">
    <property type="entry name" value="ARM-type_fold"/>
</dbReference>
<feature type="compositionally biased region" description="Low complexity" evidence="2">
    <location>
        <begin position="402"/>
        <end position="416"/>
    </location>
</feature>
<feature type="compositionally biased region" description="Basic and acidic residues" evidence="2">
    <location>
        <begin position="164"/>
        <end position="176"/>
    </location>
</feature>
<feature type="region of interest" description="Disordered" evidence="2">
    <location>
        <begin position="190"/>
        <end position="333"/>
    </location>
</feature>
<dbReference type="VEuPathDB" id="CryptoDB:Cvel_10669"/>
<dbReference type="PANTHER" id="PTHR12537">
    <property type="entry name" value="RNA BINDING PROTEIN PUMILIO-RELATED"/>
    <property type="match status" value="1"/>
</dbReference>
<organism evidence="4">
    <name type="scientific">Chromera velia CCMP2878</name>
    <dbReference type="NCBI Taxonomy" id="1169474"/>
    <lineage>
        <taxon>Eukaryota</taxon>
        <taxon>Sar</taxon>
        <taxon>Alveolata</taxon>
        <taxon>Colpodellida</taxon>
        <taxon>Chromeraceae</taxon>
        <taxon>Chromera</taxon>
    </lineage>
</organism>
<evidence type="ECO:0000313" key="4">
    <source>
        <dbReference type="EMBL" id="CEM51504.1"/>
    </source>
</evidence>
<evidence type="ECO:0000259" key="3">
    <source>
        <dbReference type="PROSITE" id="PS50303"/>
    </source>
</evidence>
<evidence type="ECO:0000256" key="2">
    <source>
        <dbReference type="SAM" id="MobiDB-lite"/>
    </source>
</evidence>
<dbReference type="GO" id="GO:0005737">
    <property type="term" value="C:cytoplasm"/>
    <property type="evidence" value="ECO:0007669"/>
    <property type="project" value="TreeGrafter"/>
</dbReference>
<feature type="region of interest" description="Disordered" evidence="2">
    <location>
        <begin position="837"/>
        <end position="936"/>
    </location>
</feature>
<dbReference type="InterPro" id="IPR001313">
    <property type="entry name" value="Pumilio_RNA-bd_rpt"/>
</dbReference>
<accession>A0A0G4I3G4</accession>
<feature type="region of interest" description="Disordered" evidence="2">
    <location>
        <begin position="374"/>
        <end position="543"/>
    </location>
</feature>
<name>A0A0G4I3G4_9ALVE</name>
<dbReference type="SUPFAM" id="SSF48371">
    <property type="entry name" value="ARM repeat"/>
    <property type="match status" value="1"/>
</dbReference>
<feature type="region of interest" description="Disordered" evidence="2">
    <location>
        <begin position="117"/>
        <end position="176"/>
    </location>
</feature>
<feature type="compositionally biased region" description="Basic residues" evidence="2">
    <location>
        <begin position="38"/>
        <end position="47"/>
    </location>
</feature>
<reference evidence="4" key="1">
    <citation type="submission" date="2014-11" db="EMBL/GenBank/DDBJ databases">
        <authorList>
            <person name="Otto D Thomas"/>
            <person name="Naeem Raeece"/>
        </authorList>
    </citation>
    <scope>NUCLEOTIDE SEQUENCE</scope>
</reference>
<evidence type="ECO:0000256" key="1">
    <source>
        <dbReference type="ARBA" id="ARBA00022737"/>
    </source>
</evidence>
<feature type="region of interest" description="Disordered" evidence="2">
    <location>
        <begin position="1331"/>
        <end position="1406"/>
    </location>
</feature>
<sequence>MQQCNHRHAGREGGETGWNGGTRTRGGEAYDSSQGVSKKQRKRRQKRPAAAGADGIPPTQAVHLHASLGRTFGKGEVPPAPPPGFETIEPSSDPPDSASGAKRILRIPFISEAVAVDPSKCSSSPSPQPLGDSVPVSAPTPTPIPAPHEATRPKSADSAAAMHFHNETQEQKQQEDKTFLRAEHNFHRIWTASHDGRPPRYRPPPLMFPQPPDSLSPSMSSSLKDVLKRTPLPDWPLGVSQEAPSVQLQLPKQTSATRVAETASHGVPVRPDSGGGGEGVQQRSACSPGPLQGWPSCSLQQQMTIESDATTRETPKEGLKSPPERSSVDSQTAAAAAASLDLTALSGWGEHADLCAKIQRARQRRECEAREIIEGLMKEEAGESLTLSASEWEEGKGHRFTHSSGGSPSGGTPVVHDPSLISRGTEPGKGSGGLGDGPGEISQGSHSQALTVGTRQEKGVQTQESGGEGSLLLPSSAVTSLSPPSWAENPKKPERQVWGQNGGQGEQVDHQTRLSSPCEQVEGALEGGREGGGESQREEPSRVSHGNFACQILFEACKKEKQRAPLLEKLLPHAVMIACDPKGTHALQSLIGKLSTVGEEEALVAAFLQRAVETAKDPCGTRVIQRLVSVLFPQSVVPLVESLVRRLGDLLVLDNPHGAYVCEKILHLIGLGKDGKRDGRKVLEVQWRIVETLQRDLVAFLKTKHGSPFVKHALKKWGCDELPSRRLVEVLCGHMQMLSVYPFCQEIVECCMDTSDKDVRDRVIRELTLQSHLPVLFRDEAAAQKLLNKATAVASAERRKRISQAVVRLQQQLKQRQKEDSNLGDSLKKLQNGLLSQPRCSAQKNSANTGTPSCAPPTGNSGTFKGSASLHPREKAVPPPHGNPGGQPTSRSREGRQRERPRGGNADAIAADQQQQVRSVTEPVGGLPATSASPSPLQGILVPPSYIPHISTDPLSISHTQTVTRLPTLPPSHGLPSHSACAVRETPPIVSQKDPFFYRQHQHSSAYHQGHSTREPTSLCAFQQPPLPVIPQTQQQSGVYHKDYRIVEVTEEERGLPGRGTAGREHVLTEPSRMQTLEGHSNCHTGLCRLALEVERHMRGVRGEVPLQAPFSTQPSHPVPASLFPPEGSHGHSRLTHADANRTCPPEGHPAFPPWPRTLPTLPSLPSPGVHQYRSVSETMTLQGRQPIIQSQRPPTAPPEFPLHPHPFPVSQTNAQEHLQSRGEPEMHTETQTNTATPPWAHDLFPSGMSTAFPSPSPSLHMPQPSGRVTVRFFYATDDPAALSRFARMVSMGRQQKPKSDRVVGEGNGASICKPSNVIFRRLKDTPDLVWGREKDTKSSRKRAVSGDPFHCTGCPSFNASRKASLEDPEILSQTERQNQTEKETETNANPQQQGHTPTEKPLPTAHTDAHTDALMLFLSGPSLSLSGTRALSPEEKPRELRKKGASSAIPSPGEVSRVVRKEGEWVHALLLLGRDLSRV</sequence>
<feature type="compositionally biased region" description="Low complexity" evidence="2">
    <location>
        <begin position="903"/>
        <end position="916"/>
    </location>
</feature>
<dbReference type="EMBL" id="CDMZ01004963">
    <property type="protein sequence ID" value="CEM51504.1"/>
    <property type="molecule type" value="Genomic_DNA"/>
</dbReference>
<feature type="compositionally biased region" description="Polar residues" evidence="2">
    <location>
        <begin position="837"/>
        <end position="866"/>
    </location>
</feature>
<dbReference type="InterPro" id="IPR033133">
    <property type="entry name" value="PUM-HD"/>
</dbReference>
<feature type="compositionally biased region" description="Polar residues" evidence="2">
    <location>
        <begin position="242"/>
        <end position="257"/>
    </location>
</feature>
<feature type="compositionally biased region" description="Basic and acidic residues" evidence="2">
    <location>
        <begin position="527"/>
        <end position="542"/>
    </location>
</feature>
<feature type="compositionally biased region" description="Basic and acidic residues" evidence="2">
    <location>
        <begin position="309"/>
        <end position="327"/>
    </location>
</feature>
<feature type="compositionally biased region" description="Basic and acidic residues" evidence="2">
    <location>
        <begin position="891"/>
        <end position="902"/>
    </location>
</feature>
<feature type="compositionally biased region" description="Gly residues" evidence="2">
    <location>
        <begin position="427"/>
        <end position="438"/>
    </location>
</feature>
<feature type="region of interest" description="Disordered" evidence="2">
    <location>
        <begin position="1109"/>
        <end position="1149"/>
    </location>
</feature>
<keyword evidence="1" id="KW-0677">Repeat</keyword>
<feature type="region of interest" description="Disordered" evidence="2">
    <location>
        <begin position="1"/>
        <end position="104"/>
    </location>
</feature>